<keyword evidence="3" id="KW-1185">Reference proteome</keyword>
<dbReference type="HOGENOM" id="CLU_024972_0_0_5"/>
<dbReference type="KEGG" id="rpm:RSPPHO_01987"/>
<feature type="domain" description="Rhodanese" evidence="1">
    <location>
        <begin position="324"/>
        <end position="409"/>
    </location>
</feature>
<gene>
    <name evidence="2" type="ORF">RSPPHO_01987</name>
</gene>
<reference evidence="2 3" key="1">
    <citation type="submission" date="2012-02" db="EMBL/GenBank/DDBJ databases">
        <title>Shotgun genome sequence of Phaeospirillum photometricum DSM 122.</title>
        <authorList>
            <person name="Duquesne K."/>
            <person name="Sturgis J."/>
        </authorList>
    </citation>
    <scope>NUCLEOTIDE SEQUENCE [LARGE SCALE GENOMIC DNA]</scope>
    <source>
        <strain evidence="3">DSM122</strain>
    </source>
</reference>
<accession>H6SKU8</accession>
<organism evidence="2 3">
    <name type="scientific">Pararhodospirillum photometricum DSM 122</name>
    <dbReference type="NCBI Taxonomy" id="1150469"/>
    <lineage>
        <taxon>Bacteria</taxon>
        <taxon>Pseudomonadati</taxon>
        <taxon>Pseudomonadota</taxon>
        <taxon>Alphaproteobacteria</taxon>
        <taxon>Rhodospirillales</taxon>
        <taxon>Rhodospirillaceae</taxon>
        <taxon>Pararhodospirillum</taxon>
    </lineage>
</organism>
<dbReference type="EMBL" id="HE663493">
    <property type="protein sequence ID" value="CCG08613.1"/>
    <property type="molecule type" value="Genomic_DNA"/>
</dbReference>
<dbReference type="Pfam" id="PF00581">
    <property type="entry name" value="Rhodanese"/>
    <property type="match status" value="3"/>
</dbReference>
<proteinExistence type="predicted"/>
<feature type="domain" description="Rhodanese" evidence="1">
    <location>
        <begin position="431"/>
        <end position="517"/>
    </location>
</feature>
<feature type="domain" description="Rhodanese" evidence="1">
    <location>
        <begin position="189"/>
        <end position="280"/>
    </location>
</feature>
<dbReference type="Proteomes" id="UP000033220">
    <property type="component" value="Chromosome DSM 122"/>
</dbReference>
<dbReference type="PANTHER" id="PTHR44086">
    <property type="entry name" value="THIOSULFATE SULFURTRANSFERASE RDL2, MITOCHONDRIAL-RELATED"/>
    <property type="match status" value="1"/>
</dbReference>
<sequence length="554" mass="59733">MHHASDLLGDSRGNGRRRKETIAKLWIKLFLRETKPSLGYPPPHPLPPERSIMTVSVAGLRSWLAADEELALFDVREAGQIGEGHLLWSVPLPYSRLEARLPLVAPRRSVRVVLVDDGDGLAERAARRARALGYDAVSVLDGGVTAWQAAGEPLVKGVHVASKAFGELVERTLHTPSITAEALARRQARGEPLVILDGRPEDEYRQGTLPGSVCCPNGELALRLPALAPDPNTLVVIHCAGRTRSLLGTELLRTAGVKNPVVALENGTMGWQLAGFQVERDAKRFFPPDIEVPSGLRDRAAAFAQRQGVHRLDATTARHWLADSTRTTFVLDVRTTQEVRADPAPGAVHVPGGQLLQATDQWVGVRRSRLLLLDHDGERAPLIAGWLALAGWTCGVLAEGRAAWAALTPRLPAPDPLPVLRLVPPDDPLLRQAETLMLDLRPSAIHQAGHPPGARWAIRPRLAAALASHPRGAPVVLLTPCQDTARAAALDILEAGHVLPVLLETPGLHNNVAPPKTPRITSGSTPCFFCMTATRATSTRHGATLPGKPLCWII</sequence>
<dbReference type="SUPFAM" id="SSF52821">
    <property type="entry name" value="Rhodanese/Cell cycle control phosphatase"/>
    <property type="match status" value="4"/>
</dbReference>
<dbReference type="AlphaFoldDB" id="H6SKU8"/>
<evidence type="ECO:0000313" key="3">
    <source>
        <dbReference type="Proteomes" id="UP000033220"/>
    </source>
</evidence>
<dbReference type="SMART" id="SM00450">
    <property type="entry name" value="RHOD"/>
    <property type="match status" value="3"/>
</dbReference>
<dbReference type="InterPro" id="IPR001763">
    <property type="entry name" value="Rhodanese-like_dom"/>
</dbReference>
<dbReference type="Gene3D" id="3.40.250.10">
    <property type="entry name" value="Rhodanese-like domain"/>
    <property type="match status" value="4"/>
</dbReference>
<dbReference type="GO" id="GO:0004792">
    <property type="term" value="F:thiosulfate-cyanide sulfurtransferase activity"/>
    <property type="evidence" value="ECO:0007669"/>
    <property type="project" value="TreeGrafter"/>
</dbReference>
<dbReference type="InterPro" id="IPR036873">
    <property type="entry name" value="Rhodanese-like_dom_sf"/>
</dbReference>
<dbReference type="PROSITE" id="PS50206">
    <property type="entry name" value="RHODANESE_3"/>
    <property type="match status" value="4"/>
</dbReference>
<dbReference type="STRING" id="1150469.RSPPHO_01987"/>
<dbReference type="eggNOG" id="COG0607">
    <property type="taxonomic scope" value="Bacteria"/>
</dbReference>
<dbReference type="PANTHER" id="PTHR44086:SF10">
    <property type="entry name" value="THIOSULFATE SULFURTRANSFERASE_RHODANESE-LIKE DOMAIN-CONTAINING PROTEIN 3"/>
    <property type="match status" value="1"/>
</dbReference>
<dbReference type="PATRIC" id="fig|1150469.3.peg.2234"/>
<name>H6SKU8_PARPM</name>
<evidence type="ECO:0000313" key="2">
    <source>
        <dbReference type="EMBL" id="CCG08613.1"/>
    </source>
</evidence>
<feature type="domain" description="Rhodanese" evidence="1">
    <location>
        <begin position="66"/>
        <end position="156"/>
    </location>
</feature>
<protein>
    <submittedName>
        <fullName evidence="2">Rhodanese-like</fullName>
    </submittedName>
</protein>
<evidence type="ECO:0000259" key="1">
    <source>
        <dbReference type="PROSITE" id="PS50206"/>
    </source>
</evidence>
<dbReference type="eggNOG" id="COG2897">
    <property type="taxonomic scope" value="Bacteria"/>
</dbReference>